<comment type="caution">
    <text evidence="2">The sequence shown here is derived from an EMBL/GenBank/DDBJ whole genome shotgun (WGS) entry which is preliminary data.</text>
</comment>
<dbReference type="AlphaFoldDB" id="X0YGL0"/>
<name>X0YGL0_9ZZZZ</name>
<proteinExistence type="predicted"/>
<dbReference type="SUPFAM" id="SSF47413">
    <property type="entry name" value="lambda repressor-like DNA-binding domains"/>
    <property type="match status" value="1"/>
</dbReference>
<gene>
    <name evidence="2" type="ORF">S01H1_86194</name>
</gene>
<evidence type="ECO:0000313" key="2">
    <source>
        <dbReference type="EMBL" id="GAG46352.1"/>
    </source>
</evidence>
<feature type="non-terminal residue" evidence="2">
    <location>
        <position position="35"/>
    </location>
</feature>
<dbReference type="Gene3D" id="1.10.260.40">
    <property type="entry name" value="lambda repressor-like DNA-binding domains"/>
    <property type="match status" value="1"/>
</dbReference>
<organism evidence="2">
    <name type="scientific">marine sediment metagenome</name>
    <dbReference type="NCBI Taxonomy" id="412755"/>
    <lineage>
        <taxon>unclassified sequences</taxon>
        <taxon>metagenomes</taxon>
        <taxon>ecological metagenomes</taxon>
    </lineage>
</organism>
<sequence length="35" mass="3997">MDEREVLAKNLKRHRSSKGLSQKELGIKVGMRAET</sequence>
<protein>
    <submittedName>
        <fullName evidence="2">Uncharacterized protein</fullName>
    </submittedName>
</protein>
<reference evidence="2" key="1">
    <citation type="journal article" date="2014" name="Front. Microbiol.">
        <title>High frequency of phylogenetically diverse reductive dehalogenase-homologous genes in deep subseafloor sedimentary metagenomes.</title>
        <authorList>
            <person name="Kawai M."/>
            <person name="Futagami T."/>
            <person name="Toyoda A."/>
            <person name="Takaki Y."/>
            <person name="Nishi S."/>
            <person name="Hori S."/>
            <person name="Arai W."/>
            <person name="Tsubouchi T."/>
            <person name="Morono Y."/>
            <person name="Uchiyama I."/>
            <person name="Ito T."/>
            <person name="Fujiyama A."/>
            <person name="Inagaki F."/>
            <person name="Takami H."/>
        </authorList>
    </citation>
    <scope>NUCLEOTIDE SEQUENCE</scope>
    <source>
        <strain evidence="2">Expedition CK06-06</strain>
    </source>
</reference>
<dbReference type="GO" id="GO:0003677">
    <property type="term" value="F:DNA binding"/>
    <property type="evidence" value="ECO:0007669"/>
    <property type="project" value="InterPro"/>
</dbReference>
<dbReference type="InterPro" id="IPR010982">
    <property type="entry name" value="Lambda_DNA-bd_dom_sf"/>
</dbReference>
<feature type="region of interest" description="Disordered" evidence="1">
    <location>
        <begin position="1"/>
        <end position="21"/>
    </location>
</feature>
<dbReference type="EMBL" id="BARS01059571">
    <property type="protein sequence ID" value="GAG46352.1"/>
    <property type="molecule type" value="Genomic_DNA"/>
</dbReference>
<accession>X0YGL0</accession>
<evidence type="ECO:0000256" key="1">
    <source>
        <dbReference type="SAM" id="MobiDB-lite"/>
    </source>
</evidence>